<evidence type="ECO:0000313" key="2">
    <source>
        <dbReference type="Proteomes" id="UP000319383"/>
    </source>
</evidence>
<reference evidence="1 2" key="1">
    <citation type="submission" date="2019-02" db="EMBL/GenBank/DDBJ databases">
        <title>Deep-cultivation of Planctomycetes and their phenomic and genomic characterization uncovers novel biology.</title>
        <authorList>
            <person name="Wiegand S."/>
            <person name="Jogler M."/>
            <person name="Boedeker C."/>
            <person name="Pinto D."/>
            <person name="Vollmers J."/>
            <person name="Rivas-Marin E."/>
            <person name="Kohn T."/>
            <person name="Peeters S.H."/>
            <person name="Heuer A."/>
            <person name="Rast P."/>
            <person name="Oberbeckmann S."/>
            <person name="Bunk B."/>
            <person name="Jeske O."/>
            <person name="Meyerdierks A."/>
            <person name="Storesund J.E."/>
            <person name="Kallscheuer N."/>
            <person name="Luecker S."/>
            <person name="Lage O.M."/>
            <person name="Pohl T."/>
            <person name="Merkel B.J."/>
            <person name="Hornburger P."/>
            <person name="Mueller R.-W."/>
            <person name="Bruemmer F."/>
            <person name="Labrenz M."/>
            <person name="Spormann A.M."/>
            <person name="Op den Camp H."/>
            <person name="Overmann J."/>
            <person name="Amann R."/>
            <person name="Jetten M.S.M."/>
            <person name="Mascher T."/>
            <person name="Medema M.H."/>
            <person name="Devos D.P."/>
            <person name="Kaster A.-K."/>
            <person name="Ovreas L."/>
            <person name="Rohde M."/>
            <person name="Galperin M.Y."/>
            <person name="Jogler C."/>
        </authorList>
    </citation>
    <scope>NUCLEOTIDE SEQUENCE [LARGE SCALE GENOMIC DNA]</scope>
    <source>
        <strain evidence="1 2">Mal52</strain>
    </source>
</reference>
<dbReference type="EMBL" id="CP036276">
    <property type="protein sequence ID" value="QDU46010.1"/>
    <property type="molecule type" value="Genomic_DNA"/>
</dbReference>
<keyword evidence="2" id="KW-1185">Reference proteome</keyword>
<gene>
    <name evidence="1" type="ORF">Mal52_45070</name>
</gene>
<dbReference type="AlphaFoldDB" id="A0A517ZU73"/>
<evidence type="ECO:0000313" key="1">
    <source>
        <dbReference type="EMBL" id="QDU46010.1"/>
    </source>
</evidence>
<dbReference type="KEGG" id="sdyn:Mal52_45070"/>
<dbReference type="RefSeq" id="WP_145378540.1">
    <property type="nucleotide sequence ID" value="NZ_CP036276.1"/>
</dbReference>
<dbReference type="Proteomes" id="UP000319383">
    <property type="component" value="Chromosome"/>
</dbReference>
<sequence length="298" mass="32845">MKPIRLVFLVGAFTCCAMCVGGWIAVQPDVSKRDPLRTVSESPEDRLKSILAQKLLTPNFVGTFCVIEADTVNKTEKHAEKTIQFNGKNAETRRIGPPTSQDCLAYLKTRTLPAGWKVIRSEGIEHGMPLEGANEPLFGEDIVKIALANFDEGNWVALVDSDGNDLNGEPLSPDDPMSSPIDSMNSIPTFPEEDPIIFGLVGLARPYEYALSFFNSRVVALPGGRLQWELTPKPKHKSWIGKATIVVDENRREVESATISRLGSDIHHACKVLSIKRSRDGKDIDVVMPVTGHRVKND</sequence>
<accession>A0A517ZU73</accession>
<protein>
    <submittedName>
        <fullName evidence="1">Uncharacterized protein</fullName>
    </submittedName>
</protein>
<name>A0A517ZU73_9PLAN</name>
<organism evidence="1 2">
    <name type="scientific">Symmachiella dynata</name>
    <dbReference type="NCBI Taxonomy" id="2527995"/>
    <lineage>
        <taxon>Bacteria</taxon>
        <taxon>Pseudomonadati</taxon>
        <taxon>Planctomycetota</taxon>
        <taxon>Planctomycetia</taxon>
        <taxon>Planctomycetales</taxon>
        <taxon>Planctomycetaceae</taxon>
        <taxon>Symmachiella</taxon>
    </lineage>
</organism>
<proteinExistence type="predicted"/>